<dbReference type="GO" id="GO:0006518">
    <property type="term" value="P:peptide metabolic process"/>
    <property type="evidence" value="ECO:0007669"/>
    <property type="project" value="TreeGrafter"/>
</dbReference>
<dbReference type="PATRIC" id="fig|626937.4.peg.1515"/>
<evidence type="ECO:0000259" key="7">
    <source>
        <dbReference type="Pfam" id="PF01432"/>
    </source>
</evidence>
<dbReference type="InterPro" id="IPR013647">
    <property type="entry name" value="OligopepF_N_dom"/>
</dbReference>
<dbReference type="Gene3D" id="1.10.1370.20">
    <property type="entry name" value="Oligoendopeptidase f, C-terminal domain"/>
    <property type="match status" value="1"/>
</dbReference>
<dbReference type="EMBL" id="LSZW01000060">
    <property type="protein sequence ID" value="KXK65608.1"/>
    <property type="molecule type" value="Genomic_DNA"/>
</dbReference>
<dbReference type="GO" id="GO:0046872">
    <property type="term" value="F:metal ion binding"/>
    <property type="evidence" value="ECO:0007669"/>
    <property type="project" value="UniProtKB-UniRule"/>
</dbReference>
<evidence type="ECO:0000256" key="5">
    <source>
        <dbReference type="ARBA" id="ARBA00023049"/>
    </source>
</evidence>
<keyword evidence="1 6" id="KW-0645">Protease</keyword>
<dbReference type="Proteomes" id="UP000070366">
    <property type="component" value="Unassembled WGS sequence"/>
</dbReference>
<keyword evidence="4 6" id="KW-0862">Zinc</keyword>
<dbReference type="KEGG" id="cmiu:B1H56_10575"/>
<dbReference type="PANTHER" id="PTHR11804">
    <property type="entry name" value="PROTEASE M3 THIMET OLIGOPEPTIDASE-RELATED"/>
    <property type="match status" value="1"/>
</dbReference>
<comment type="cofactor">
    <cofactor evidence="6">
        <name>Zn(2+)</name>
        <dbReference type="ChEBI" id="CHEBI:29105"/>
    </cofactor>
    <text evidence="6">Binds 1 zinc ion.</text>
</comment>
<name>A0A136Q4J5_9FIRM</name>
<accession>A0A136Q4J5</accession>
<sequence>MEEKTREQIGRKYKWTLEDIYATDEAWEQDYEKLEKLMEDIPRIQKTLTRDEKSLAGALHAMEQMEHIAGNLFVYARMRRDEDNSNTTYQARTARAMDINVRLGSALSFVSPALLALKPGVLEGYIEAAAPHCKKGRDPKTCKKGGRCSKCSNHTHGNKLLAPYDFMLKELVRSKKHVLSKKEERLLSMTADIAGAPKDIFTMIDNADMKFGTVKDADGTRVQLSHGKYIVMMQSPDRRVRRKTYETYYRSYKDMINTISAAYSASVKKDVFYARAKKFGSALEKSLFSDNVPVALYDNLIETIHKNLPTMYHYVDVRKKALGLTDLAMYDIYAPLAKETHGEYSYEQSMELVKKGLSVLGEEYGNLLQEAQDTGWIDVYETPGKTSGAYSWGVFGVHPYVLLNHRGDLDSVFTIAHELGHAMHTYHSNKNQPEAKAGYEIFVAEVASTVNEVLLTHYLLKTEQDADARRYILNHYLDQFRTTVVRQTMFAEFEKMTHAAVEAGEALTHESLCRMYGDLNALYYGPQIARDDTISFEWSRIPHFYNAFYVYKYATGFSCAVKIAADILSGRKNAVRDYIRFLSSGGSDYPLELLKLAHVDLAGGEPVNVCMQEFARALDEFEQML</sequence>
<dbReference type="GO" id="GO:0006508">
    <property type="term" value="P:proteolysis"/>
    <property type="evidence" value="ECO:0007669"/>
    <property type="project" value="UniProtKB-KW"/>
</dbReference>
<dbReference type="CDD" id="cd09608">
    <property type="entry name" value="M3B_PepF"/>
    <property type="match status" value="1"/>
</dbReference>
<dbReference type="Gene3D" id="1.10.287.830">
    <property type="entry name" value="putative peptidase helix hairpin domain like"/>
    <property type="match status" value="1"/>
</dbReference>
<organism evidence="9 10">
    <name type="scientific">Christensenella minuta</name>
    <dbReference type="NCBI Taxonomy" id="626937"/>
    <lineage>
        <taxon>Bacteria</taxon>
        <taxon>Bacillati</taxon>
        <taxon>Bacillota</taxon>
        <taxon>Clostridia</taxon>
        <taxon>Christensenellales</taxon>
        <taxon>Christensenellaceae</taxon>
        <taxon>Christensenella</taxon>
    </lineage>
</organism>
<dbReference type="PANTHER" id="PTHR11804:SF84">
    <property type="entry name" value="SACCHAROLYSIN"/>
    <property type="match status" value="1"/>
</dbReference>
<evidence type="ECO:0000256" key="3">
    <source>
        <dbReference type="ARBA" id="ARBA00022801"/>
    </source>
</evidence>
<keyword evidence="10" id="KW-1185">Reference proteome</keyword>
<evidence type="ECO:0000313" key="9">
    <source>
        <dbReference type="EMBL" id="KXK65608.1"/>
    </source>
</evidence>
<evidence type="ECO:0000313" key="10">
    <source>
        <dbReference type="Proteomes" id="UP000070366"/>
    </source>
</evidence>
<evidence type="ECO:0000256" key="6">
    <source>
        <dbReference type="RuleBase" id="RU368091"/>
    </source>
</evidence>
<protein>
    <recommendedName>
        <fullName evidence="6">Oligopeptidase F</fullName>
        <ecNumber evidence="6">3.4.24.-</ecNumber>
    </recommendedName>
</protein>
<gene>
    <name evidence="9" type="ORF">HMPREF3293_01532</name>
</gene>
<dbReference type="InterPro" id="IPR001567">
    <property type="entry name" value="Pept_M3A_M3B_dom"/>
</dbReference>
<evidence type="ECO:0000259" key="8">
    <source>
        <dbReference type="Pfam" id="PF08439"/>
    </source>
</evidence>
<comment type="function">
    <text evidence="6">Has oligopeptidase activity and degrades a variety of small bioactive peptides.</text>
</comment>
<dbReference type="Pfam" id="PF01432">
    <property type="entry name" value="Peptidase_M3"/>
    <property type="match status" value="1"/>
</dbReference>
<dbReference type="InterPro" id="IPR004438">
    <property type="entry name" value="Peptidase_M3B"/>
</dbReference>
<dbReference type="InterPro" id="IPR042088">
    <property type="entry name" value="OligoPept_F_C"/>
</dbReference>
<dbReference type="GO" id="GO:0004222">
    <property type="term" value="F:metalloendopeptidase activity"/>
    <property type="evidence" value="ECO:0007669"/>
    <property type="project" value="UniProtKB-UniRule"/>
</dbReference>
<keyword evidence="2 6" id="KW-0479">Metal-binding</keyword>
<dbReference type="AlphaFoldDB" id="A0A136Q4J5"/>
<dbReference type="EC" id="3.4.24.-" evidence="6"/>
<dbReference type="Gene3D" id="1.20.140.70">
    <property type="entry name" value="Oligopeptidase f, N-terminal domain"/>
    <property type="match status" value="2"/>
</dbReference>
<evidence type="ECO:0000256" key="1">
    <source>
        <dbReference type="ARBA" id="ARBA00022670"/>
    </source>
</evidence>
<keyword evidence="5 6" id="KW-0482">Metalloprotease</keyword>
<reference evidence="9 10" key="1">
    <citation type="submission" date="2016-02" db="EMBL/GenBank/DDBJ databases">
        <authorList>
            <person name="Wen L."/>
            <person name="He K."/>
            <person name="Yang H."/>
        </authorList>
    </citation>
    <scope>NUCLEOTIDE SEQUENCE [LARGE SCALE GENOMIC DNA]</scope>
    <source>
        <strain evidence="9 10">DSM 22607</strain>
    </source>
</reference>
<evidence type="ECO:0000256" key="2">
    <source>
        <dbReference type="ARBA" id="ARBA00022723"/>
    </source>
</evidence>
<comment type="caution">
    <text evidence="9">The sequence shown here is derived from an EMBL/GenBank/DDBJ whole genome shotgun (WGS) entry which is preliminary data.</text>
</comment>
<dbReference type="STRING" id="626937.HMPREF3293_01532"/>
<dbReference type="RefSeq" id="WP_066519505.1">
    <property type="nucleotide sequence ID" value="NZ_CABMOF010000002.1"/>
</dbReference>
<feature type="domain" description="Peptidase M3A/M3B catalytic" evidence="7">
    <location>
        <begin position="231"/>
        <end position="602"/>
    </location>
</feature>
<dbReference type="OrthoDB" id="9766487at2"/>
<comment type="similarity">
    <text evidence="6">Belongs to the peptidase M3B family.</text>
</comment>
<dbReference type="Pfam" id="PF08439">
    <property type="entry name" value="Peptidase_M3_N"/>
    <property type="match status" value="1"/>
</dbReference>
<evidence type="ECO:0000256" key="4">
    <source>
        <dbReference type="ARBA" id="ARBA00022833"/>
    </source>
</evidence>
<feature type="domain" description="Oligopeptidase F N-terminal" evidence="8">
    <location>
        <begin position="159"/>
        <end position="211"/>
    </location>
</feature>
<dbReference type="SUPFAM" id="SSF55486">
    <property type="entry name" value="Metalloproteases ('zincins'), catalytic domain"/>
    <property type="match status" value="1"/>
</dbReference>
<dbReference type="NCBIfam" id="TIGR00181">
    <property type="entry name" value="pepF"/>
    <property type="match status" value="1"/>
</dbReference>
<keyword evidence="3 6" id="KW-0378">Hydrolase</keyword>
<dbReference type="InterPro" id="IPR045090">
    <property type="entry name" value="Pept_M3A_M3B"/>
</dbReference>
<proteinExistence type="inferred from homology"/>